<dbReference type="Pfam" id="PF05345">
    <property type="entry name" value="He_PIG"/>
    <property type="match status" value="4"/>
</dbReference>
<dbReference type="PROSITE" id="PS51257">
    <property type="entry name" value="PROKAR_LIPOPROTEIN"/>
    <property type="match status" value="1"/>
</dbReference>
<dbReference type="InterPro" id="IPR041549">
    <property type="entry name" value="IMPa_helical"/>
</dbReference>
<protein>
    <recommendedName>
        <fullName evidence="6">Peptidase M60 domain-containing protein</fullName>
    </recommendedName>
</protein>
<evidence type="ECO:0000313" key="4">
    <source>
        <dbReference type="EMBL" id="PSU14861.1"/>
    </source>
</evidence>
<evidence type="ECO:0000256" key="1">
    <source>
        <dbReference type="SAM" id="SignalP"/>
    </source>
</evidence>
<dbReference type="Gene3D" id="1.10.390.30">
    <property type="entry name" value="Peptidase M60, enhancin-like domain 3"/>
    <property type="match status" value="1"/>
</dbReference>
<dbReference type="NCBIfam" id="NF038322">
    <property type="entry name" value="ImpA_fam_HExGH"/>
    <property type="match status" value="1"/>
</dbReference>
<dbReference type="InterPro" id="IPR006644">
    <property type="entry name" value="Cadg"/>
</dbReference>
<dbReference type="InterPro" id="IPR031161">
    <property type="entry name" value="Peptidase_M60_dom"/>
</dbReference>
<evidence type="ECO:0000259" key="3">
    <source>
        <dbReference type="PROSITE" id="PS51723"/>
    </source>
</evidence>
<sequence length="1391" mass="154062">MILKKTLLSSLVLLSLSACHDSNNSQALNEIQKPSQEGSDTNKDTVTDVVAEKPIFKATNSIFGTTNQAIHGQISATDKKNLPLLYTMSGNPAWLHIDAQTGELSGTPGRNDNGDFDITVTVSNGKATNSVKVKVNISDSNHAPQVASVARQTVIINSSFSVPIIAKDRDSDTLTYRLINGPSWAKINPQTGVITGKGTILGQHPLNVQVSDGKAVSSVAVVMDIVVNPIPEIVTIGELKGTTRKAFVGKIVARDPNNKTLVYSMSGNPSWLQLDIATGVLSGTPKRDDSGEFFVTITVSNGKQKASSVIKLVISKSNIDPIIAPIASQIINAEEVFTYQVEAQDDDADTLSYTLQGAPSFISIDSSTGLITANPSNDDEGHYPFSVVVSDGLHSVSVSVDYSVQLDPVVKAIKHQDAKYATFEQYTSFIERKTQQAQQHNLAISNQITNGVGSFDWNPSHDSVILSTVNPNNAPILLGNSNTGSVPLAIASDLDGQRFIATSANITETENNRGFGDGNIASGELSKLAKNMLTWLAGKDVNNHINIIMLNTSNNNYWHETYNWFKRWLEKTYVSPKGEPEFSINAHGSCDGSKLKTCVEENKPDVVVMSSSDITDVNDYINNIKYLISHKIPILFINSERDPSDALLQALRLKNISAITNYWQQWRVNNFDYRNQLQMLSSNDAGLQLIKDLNDGHVDISPAILDSCAKSGNYLLSCGGSEATPFLNTEVKKGIDYYRNLFKNLDESGINVFKDNSFDLYSAVLLAADLKRKAIDYPVVNSDIVNLASAMFADSAISYIRDKNAAQPDLGSFVKDRSEIRAGVKDSFAFPNTISEQKTFTVPFKNQWTTTGWFILPGKTVTLTRTDNDKDISVKLRMNIQLPNTNRGYQRGQLERPLELMQDRLTIKPGQTISFSSPYGGPLYVELGSSNKNENLSASFSISNVAHHPTITDFDDDNQIANFKQLLDSTELPYVDLKTDAAELHARKDRFLESINADYPTIKDLLDGIMTDHLESLYGLSGFTISQKPLNEQLPSYTAQICQNLFGADDCFDKGLNKRYLIQHEAYDQNAQCGVGCSGNPFTSFSGIYPSGWLVNHELGHNLQRYRLSVAYNEGGDLRNDWTHYGSRSGENSNNIFPYYAKWRAYYETNGKRGTITDGHMNQRDLFAVYMSDTLGLKDKSGSHRMVYDANCNPLDKDTSGDVTRFVGPWESNAYAIYNGYRMEFYIQAALRADKQIMSDGTRLDNGFGLFTLMYQHERIFSKYIASEELWNQHRDQLGFSLFSYRPDEAKGGTIDKISGNDFMLVSMSKITGKDWRPYFDMFGLYYSDLAGQQVIANGDTVKVEKGMFVLDEDLPNENMSTDLSWISFEGDISHLVWPRGNWSPQQCVSQ</sequence>
<dbReference type="InterPro" id="IPR042279">
    <property type="entry name" value="Pep_M60_3"/>
</dbReference>
<feature type="domain" description="Peptidase M60" evidence="3">
    <location>
        <begin position="846"/>
        <end position="1192"/>
    </location>
</feature>
<comment type="caution">
    <text evidence="4">The sequence shown here is derived from an EMBL/GenBank/DDBJ whole genome shotgun (WGS) entry which is preliminary data.</text>
</comment>
<dbReference type="Pfam" id="PF17291">
    <property type="entry name" value="M60-like_N"/>
    <property type="match status" value="1"/>
</dbReference>
<gene>
    <name evidence="4" type="ORF">CTM90_19070</name>
</gene>
<evidence type="ECO:0000259" key="2">
    <source>
        <dbReference type="PROSITE" id="PS50268"/>
    </source>
</evidence>
<feature type="signal peptide" evidence="1">
    <location>
        <begin position="1"/>
        <end position="20"/>
    </location>
</feature>
<dbReference type="Proteomes" id="UP000241404">
    <property type="component" value="Unassembled WGS sequence"/>
</dbReference>
<name>A0ABD6WZ03_PHODM</name>
<dbReference type="PROSITE" id="PS50268">
    <property type="entry name" value="CADHERIN_2"/>
    <property type="match status" value="1"/>
</dbReference>
<dbReference type="InterPro" id="IPR035423">
    <property type="entry name" value="M60-like_N"/>
</dbReference>
<dbReference type="EMBL" id="PYMM01000021">
    <property type="protein sequence ID" value="PSU14861.1"/>
    <property type="molecule type" value="Genomic_DNA"/>
</dbReference>
<dbReference type="SUPFAM" id="SSF49313">
    <property type="entry name" value="Cadherin-like"/>
    <property type="match status" value="4"/>
</dbReference>
<dbReference type="SMART" id="SM01276">
    <property type="entry name" value="M60-like"/>
    <property type="match status" value="1"/>
</dbReference>
<proteinExistence type="predicted"/>
<organism evidence="4 5">
    <name type="scientific">Photobacterium damselae</name>
    <dbReference type="NCBI Taxonomy" id="38293"/>
    <lineage>
        <taxon>Bacteria</taxon>
        <taxon>Pseudomonadati</taxon>
        <taxon>Pseudomonadota</taxon>
        <taxon>Gammaproteobacteria</taxon>
        <taxon>Vibrionales</taxon>
        <taxon>Vibrionaceae</taxon>
        <taxon>Photobacterium</taxon>
    </lineage>
</organism>
<dbReference type="SMART" id="SM00736">
    <property type="entry name" value="CADG"/>
    <property type="match status" value="3"/>
</dbReference>
<dbReference type="RefSeq" id="WP_107200494.1">
    <property type="nucleotide sequence ID" value="NZ_PYMM01000021.1"/>
</dbReference>
<evidence type="ECO:0000313" key="5">
    <source>
        <dbReference type="Proteomes" id="UP000241404"/>
    </source>
</evidence>
<dbReference type="InterPro" id="IPR002126">
    <property type="entry name" value="Cadherin-like_dom"/>
</dbReference>
<keyword evidence="1" id="KW-0732">Signal</keyword>
<accession>A0ABD6WZ03</accession>
<feature type="chain" id="PRO_5044777461" description="Peptidase M60 domain-containing protein" evidence="1">
    <location>
        <begin position="21"/>
        <end position="1391"/>
    </location>
</feature>
<evidence type="ECO:0008006" key="6">
    <source>
        <dbReference type="Google" id="ProtNLM"/>
    </source>
</evidence>
<dbReference type="Pfam" id="PF18642">
    <property type="entry name" value="IMPa_helical"/>
    <property type="match status" value="1"/>
</dbReference>
<dbReference type="PROSITE" id="PS51723">
    <property type="entry name" value="PEPTIDASE_M60"/>
    <property type="match status" value="1"/>
</dbReference>
<dbReference type="InterPro" id="IPR013783">
    <property type="entry name" value="Ig-like_fold"/>
</dbReference>
<feature type="domain" description="Cadherin" evidence="2">
    <location>
        <begin position="70"/>
        <end position="146"/>
    </location>
</feature>
<dbReference type="CDD" id="cd11304">
    <property type="entry name" value="Cadherin_repeat"/>
    <property type="match status" value="2"/>
</dbReference>
<reference evidence="4 5" key="1">
    <citation type="submission" date="2018-03" db="EMBL/GenBank/DDBJ databases">
        <title>Whole genome sequencing of Histamine producing bacteria.</title>
        <authorList>
            <person name="Butler K."/>
        </authorList>
    </citation>
    <scope>NUCLEOTIDE SEQUENCE [LARGE SCALE GENOMIC DNA]</scope>
    <source>
        <strain evidence="4 5">BT-6</strain>
    </source>
</reference>
<dbReference type="InterPro" id="IPR015919">
    <property type="entry name" value="Cadherin-like_sf"/>
</dbReference>
<dbReference type="Gene3D" id="2.60.40.10">
    <property type="entry name" value="Immunoglobulins"/>
    <property type="match status" value="4"/>
</dbReference>